<proteinExistence type="predicted"/>
<dbReference type="Proteomes" id="UP000012042">
    <property type="component" value="Chromosome"/>
</dbReference>
<dbReference type="AlphaFoldDB" id="M5B0U8"/>
<dbReference type="HOGENOM" id="CLU_185803_2_0_9"/>
<sequence>MEELKKGDDIVTKDFTALMNQLKDQKIEQFEVTPEEFPAFQKAFMAFDTRKRVIGQAEKGGTLIYHYDQDTGNDGE</sequence>
<protein>
    <submittedName>
        <fullName evidence="1">Uncharacterized protein</fullName>
    </submittedName>
</protein>
<accession>M5B0U8</accession>
<dbReference type="KEGG" id="lbk:LVISKB_1486"/>
<evidence type="ECO:0000313" key="1">
    <source>
        <dbReference type="EMBL" id="BAN07121.1"/>
    </source>
</evidence>
<dbReference type="EMBL" id="AP012167">
    <property type="protein sequence ID" value="BAN07121.1"/>
    <property type="molecule type" value="Genomic_DNA"/>
</dbReference>
<organism evidence="1 2">
    <name type="scientific">Levilactobacillus brevis KB290</name>
    <dbReference type="NCBI Taxonomy" id="1001583"/>
    <lineage>
        <taxon>Bacteria</taxon>
        <taxon>Bacillati</taxon>
        <taxon>Bacillota</taxon>
        <taxon>Bacilli</taxon>
        <taxon>Lactobacillales</taxon>
        <taxon>Lactobacillaceae</taxon>
        <taxon>Levilactobacillus</taxon>
    </lineage>
</organism>
<dbReference type="PATRIC" id="fig|1001583.3.peg.1466"/>
<name>M5B0U8_LEVBR</name>
<evidence type="ECO:0000313" key="2">
    <source>
        <dbReference type="Proteomes" id="UP000012042"/>
    </source>
</evidence>
<gene>
    <name evidence="1" type="ORF">LVISKB_1486</name>
</gene>
<reference evidence="1 2" key="1">
    <citation type="journal article" date="2013" name="PLoS ONE">
        <title>Genomic Analysis by Deep Sequencing of the Probiotic Lactobacillus brevis KB290 Harboring Nine Plasmids Reveals Genomic Stability.</title>
        <authorList>
            <person name="Fukao M."/>
            <person name="Oshima K."/>
            <person name="Morita H."/>
            <person name="Toh H."/>
            <person name="Suda W."/>
            <person name="Kim S.W."/>
            <person name="Suzuki S."/>
            <person name="Yakabe T."/>
            <person name="Hattori M."/>
            <person name="Yajima N."/>
        </authorList>
    </citation>
    <scope>NUCLEOTIDE SEQUENCE [LARGE SCALE GENOMIC DNA]</scope>
    <source>
        <strain evidence="1 2">KB290</strain>
    </source>
</reference>